<name>R0KCM6_ANAPL</name>
<dbReference type="Proteomes" id="UP000296049">
    <property type="component" value="Unassembled WGS sequence"/>
</dbReference>
<protein>
    <submittedName>
        <fullName evidence="1">Uncharacterized protein</fullName>
    </submittedName>
</protein>
<accession>R0KCM6</accession>
<evidence type="ECO:0000313" key="1">
    <source>
        <dbReference type="EMBL" id="EOB08131.1"/>
    </source>
</evidence>
<gene>
    <name evidence="1" type="ORF">Anapl_04669</name>
</gene>
<organism evidence="1 2">
    <name type="scientific">Anas platyrhynchos</name>
    <name type="common">Mallard</name>
    <name type="synonym">Anas boschas</name>
    <dbReference type="NCBI Taxonomy" id="8839"/>
    <lineage>
        <taxon>Eukaryota</taxon>
        <taxon>Metazoa</taxon>
        <taxon>Chordata</taxon>
        <taxon>Craniata</taxon>
        <taxon>Vertebrata</taxon>
        <taxon>Euteleostomi</taxon>
        <taxon>Archelosauria</taxon>
        <taxon>Archosauria</taxon>
        <taxon>Dinosauria</taxon>
        <taxon>Saurischia</taxon>
        <taxon>Theropoda</taxon>
        <taxon>Coelurosauria</taxon>
        <taxon>Aves</taxon>
        <taxon>Neognathae</taxon>
        <taxon>Galloanserae</taxon>
        <taxon>Anseriformes</taxon>
        <taxon>Anatidae</taxon>
        <taxon>Anatinae</taxon>
        <taxon>Anas</taxon>
    </lineage>
</organism>
<dbReference type="EMBL" id="KB742473">
    <property type="protein sequence ID" value="EOB08131.1"/>
    <property type="molecule type" value="Genomic_DNA"/>
</dbReference>
<reference evidence="2" key="1">
    <citation type="journal article" date="2013" name="Nat. Genet.">
        <title>The duck genome and transcriptome provide insight into an avian influenza virus reservoir species.</title>
        <authorList>
            <person name="Huang Y."/>
            <person name="Li Y."/>
            <person name="Burt D.W."/>
            <person name="Chen H."/>
            <person name="Zhang Y."/>
            <person name="Qian W."/>
            <person name="Kim H."/>
            <person name="Gan S."/>
            <person name="Zhao Y."/>
            <person name="Li J."/>
            <person name="Yi K."/>
            <person name="Feng H."/>
            <person name="Zhu P."/>
            <person name="Li B."/>
            <person name="Liu Q."/>
            <person name="Fairley S."/>
            <person name="Magor K.E."/>
            <person name="Du Z."/>
            <person name="Hu X."/>
            <person name="Goodman L."/>
            <person name="Tafer H."/>
            <person name="Vignal A."/>
            <person name="Lee T."/>
            <person name="Kim K.W."/>
            <person name="Sheng Z."/>
            <person name="An Y."/>
            <person name="Searle S."/>
            <person name="Herrero J."/>
            <person name="Groenen M.A."/>
            <person name="Crooijmans R.P."/>
            <person name="Faraut T."/>
            <person name="Cai Q."/>
            <person name="Webster R.G."/>
            <person name="Aldridge J.R."/>
            <person name="Warren W.C."/>
            <person name="Bartschat S."/>
            <person name="Kehr S."/>
            <person name="Marz M."/>
            <person name="Stadler P.F."/>
            <person name="Smith J."/>
            <person name="Kraus R.H."/>
            <person name="Zhao Y."/>
            <person name="Ren L."/>
            <person name="Fei J."/>
            <person name="Morisson M."/>
            <person name="Kaiser P."/>
            <person name="Griffin D.K."/>
            <person name="Rao M."/>
            <person name="Pitel F."/>
            <person name="Wang J."/>
            <person name="Li N."/>
        </authorList>
    </citation>
    <scope>NUCLEOTIDE SEQUENCE [LARGE SCALE GENOMIC DNA]</scope>
</reference>
<dbReference type="AlphaFoldDB" id="R0KCM6"/>
<keyword evidence="2" id="KW-1185">Reference proteome</keyword>
<sequence length="165" mass="19300">MVFKPQKILQETQEGKKPPLLCLVAFWESKKISETEEIIWVSVDEIKRPACCSTSVNEFMWQEQKNLRHKEGIREKEARHSVVVLVTDSTPWAIFDIFSLWEIQSVRVKRKQSSNYTRKHCLSDGSKLVKNLFHLKYLWNPLNRGSADSQLHDPEKFAADLSKEK</sequence>
<proteinExistence type="predicted"/>
<evidence type="ECO:0000313" key="2">
    <source>
        <dbReference type="Proteomes" id="UP000296049"/>
    </source>
</evidence>